<evidence type="ECO:0000259" key="5">
    <source>
        <dbReference type="Pfam" id="PF00685"/>
    </source>
</evidence>
<dbReference type="GeneID" id="123440709"/>
<keyword evidence="2 3" id="KW-0808">Transferase</keyword>
<accession>A0A8I6X656</accession>
<reference evidence="6" key="2">
    <citation type="submission" date="2020-10" db="EMBL/GenBank/DDBJ databases">
        <authorList>
            <person name="Scholz U."/>
            <person name="Mascher M."/>
            <person name="Fiebig A."/>
        </authorList>
    </citation>
    <scope>NUCLEOTIDE SEQUENCE [LARGE SCALE GENOMIC DNA]</scope>
    <source>
        <strain evidence="6">cv. Morex</strain>
    </source>
</reference>
<evidence type="ECO:0000256" key="3">
    <source>
        <dbReference type="RuleBase" id="RU361155"/>
    </source>
</evidence>
<evidence type="ECO:0000313" key="6">
    <source>
        <dbReference type="EnsemblPlants" id="HORVU.MOREX.r3.3HG0310600.1.CDS1"/>
    </source>
</evidence>
<dbReference type="PANTHER" id="PTHR11783">
    <property type="entry name" value="SULFOTRANSFERASE SULT"/>
    <property type="match status" value="1"/>
</dbReference>
<dbReference type="OrthoDB" id="205623at2759"/>
<evidence type="ECO:0000313" key="7">
    <source>
        <dbReference type="Proteomes" id="UP000011116"/>
    </source>
</evidence>
<dbReference type="GO" id="GO:0008146">
    <property type="term" value="F:sulfotransferase activity"/>
    <property type="evidence" value="ECO:0000318"/>
    <property type="project" value="GO_Central"/>
</dbReference>
<dbReference type="SUPFAM" id="SSF52540">
    <property type="entry name" value="P-loop containing nucleoside triphosphate hydrolases"/>
    <property type="match status" value="1"/>
</dbReference>
<gene>
    <name evidence="6" type="primary">LOC123440709</name>
</gene>
<dbReference type="Gramene" id="HORVU.MOREX.r3.3HG0310600.1">
    <property type="protein sequence ID" value="HORVU.MOREX.r3.3HG0310600.1.CDS1"/>
    <property type="gene ID" value="HORVU.MOREX.r3.3HG0310600"/>
</dbReference>
<evidence type="ECO:0000256" key="4">
    <source>
        <dbReference type="SAM" id="MobiDB-lite"/>
    </source>
</evidence>
<dbReference type="InterPro" id="IPR000863">
    <property type="entry name" value="Sulfotransferase_dom"/>
</dbReference>
<dbReference type="RefSeq" id="XP_044973197.1">
    <property type="nucleotide sequence ID" value="XM_045117262.1"/>
</dbReference>
<protein>
    <recommendedName>
        <fullName evidence="3">Sulfotransferase</fullName>
        <ecNumber evidence="3">2.8.2.-</ecNumber>
    </recommendedName>
</protein>
<name>A0A8I6X656_HORVV</name>
<dbReference type="Pfam" id="PF00685">
    <property type="entry name" value="Sulfotransfer_1"/>
    <property type="match status" value="1"/>
</dbReference>
<dbReference type="InterPro" id="IPR027417">
    <property type="entry name" value="P-loop_NTPase"/>
</dbReference>
<dbReference type="Proteomes" id="UP000011116">
    <property type="component" value="Chromosome 3H"/>
</dbReference>
<reference evidence="6" key="3">
    <citation type="submission" date="2022-01" db="UniProtKB">
        <authorList>
            <consortium name="EnsemblPlants"/>
        </authorList>
    </citation>
    <scope>IDENTIFICATION</scope>
    <source>
        <strain evidence="6">subsp. vulgare</strain>
    </source>
</reference>
<proteinExistence type="inferred from homology"/>
<dbReference type="Gramene" id="HORVU.MOREX.r2.3HG0259380.1">
    <property type="protein sequence ID" value="HORVU.MOREX.r2.3HG0259380.1.CDS.1"/>
    <property type="gene ID" value="HORVU.MOREX.r2.3HG0259380"/>
</dbReference>
<dbReference type="AlphaFoldDB" id="A0A8I6X656"/>
<dbReference type="GO" id="GO:0051923">
    <property type="term" value="P:sulfation"/>
    <property type="evidence" value="ECO:0000318"/>
    <property type="project" value="GO_Central"/>
</dbReference>
<dbReference type="Gene3D" id="3.40.50.300">
    <property type="entry name" value="P-loop containing nucleotide triphosphate hydrolases"/>
    <property type="match status" value="1"/>
</dbReference>
<comment type="similarity">
    <text evidence="1 3">Belongs to the sulfotransferase 1 family.</text>
</comment>
<evidence type="ECO:0000256" key="2">
    <source>
        <dbReference type="ARBA" id="ARBA00022679"/>
    </source>
</evidence>
<dbReference type="SMR" id="A0A8I6X656"/>
<feature type="region of interest" description="Disordered" evidence="4">
    <location>
        <begin position="1"/>
        <end position="20"/>
    </location>
</feature>
<evidence type="ECO:0000256" key="1">
    <source>
        <dbReference type="ARBA" id="ARBA00005771"/>
    </source>
</evidence>
<sequence>MAEEAQSESNRSGATEEGESHVAEARGVYVMYQGCWLRPRAMQSVKLVQQHFKARPDDTLLATFPKCGTTWLKALAFTVTNRLDHAATSDTHPLLTRHPQDLVPFLEMPYRQLHPIADLEKLASPRLLATHIPITLLPPCVPNLGCRVVYLFRDPKDVLVSLWQFISKVRTEYTIDRAFDSFSEGMSPYGPIWEHSLGFWKKSMAESDTVLFLRYDEMMAEPVKHVKMLARFLRVPFTEQEVSRGVVEDVVHLCSFDKLRSIPVNSTGVTDRIGGVPMENSSYFRTGKVGDWANHLTEEMANKLDAIVEEKLRGSGLIF</sequence>
<dbReference type="EnsemblPlants" id="HORVU.MOREX.r3.3HG0310600.1">
    <property type="protein sequence ID" value="HORVU.MOREX.r3.3HG0310600.1.CDS1"/>
    <property type="gene ID" value="HORVU.MOREX.r3.3HG0310600"/>
</dbReference>
<dbReference type="EC" id="2.8.2.-" evidence="3"/>
<keyword evidence="7" id="KW-1185">Reference proteome</keyword>
<dbReference type="KEGG" id="hvg:123440709"/>
<feature type="domain" description="Sulfotransferase" evidence="5">
    <location>
        <begin position="56"/>
        <end position="316"/>
    </location>
</feature>
<reference evidence="7" key="1">
    <citation type="journal article" date="2012" name="Nature">
        <title>A physical, genetic and functional sequence assembly of the barley genome.</title>
        <authorList>
            <consortium name="The International Barley Genome Sequencing Consortium"/>
            <person name="Mayer K.F."/>
            <person name="Waugh R."/>
            <person name="Brown J.W."/>
            <person name="Schulman A."/>
            <person name="Langridge P."/>
            <person name="Platzer M."/>
            <person name="Fincher G.B."/>
            <person name="Muehlbauer G.J."/>
            <person name="Sato K."/>
            <person name="Close T.J."/>
            <person name="Wise R.P."/>
            <person name="Stein N."/>
        </authorList>
    </citation>
    <scope>NUCLEOTIDE SEQUENCE [LARGE SCALE GENOMIC DNA]</scope>
    <source>
        <strain evidence="7">cv. Morex</strain>
    </source>
</reference>
<dbReference type="GO" id="GO:0005737">
    <property type="term" value="C:cytoplasm"/>
    <property type="evidence" value="ECO:0000318"/>
    <property type="project" value="GO_Central"/>
</dbReference>
<organism evidence="6 7">
    <name type="scientific">Hordeum vulgare subsp. vulgare</name>
    <name type="common">Domesticated barley</name>
    <dbReference type="NCBI Taxonomy" id="112509"/>
    <lineage>
        <taxon>Eukaryota</taxon>
        <taxon>Viridiplantae</taxon>
        <taxon>Streptophyta</taxon>
        <taxon>Embryophyta</taxon>
        <taxon>Tracheophyta</taxon>
        <taxon>Spermatophyta</taxon>
        <taxon>Magnoliopsida</taxon>
        <taxon>Liliopsida</taxon>
        <taxon>Poales</taxon>
        <taxon>Poaceae</taxon>
        <taxon>BOP clade</taxon>
        <taxon>Pooideae</taxon>
        <taxon>Triticodae</taxon>
        <taxon>Triticeae</taxon>
        <taxon>Hordeinae</taxon>
        <taxon>Hordeum</taxon>
    </lineage>
</organism>